<feature type="domain" description="Helicase ATP-binding" evidence="9">
    <location>
        <begin position="278"/>
        <end position="542"/>
    </location>
</feature>
<dbReference type="SUPFAM" id="SSF52540">
    <property type="entry name" value="P-loop containing nucleoside triphosphate hydrolases"/>
    <property type="match status" value="1"/>
</dbReference>
<keyword evidence="11" id="KW-1185">Reference proteome</keyword>
<evidence type="ECO:0000256" key="7">
    <source>
        <dbReference type="ARBA" id="ARBA00048954"/>
    </source>
</evidence>
<evidence type="ECO:0000256" key="1">
    <source>
        <dbReference type="ARBA" id="ARBA00001966"/>
    </source>
</evidence>
<dbReference type="EC" id="5.6.2.3" evidence="6"/>
<keyword evidence="4" id="KW-0067">ATP-binding</keyword>
<proteinExistence type="inferred from homology"/>
<dbReference type="InterPro" id="IPR045028">
    <property type="entry name" value="DinG/Rad3-like"/>
</dbReference>
<evidence type="ECO:0000256" key="3">
    <source>
        <dbReference type="ARBA" id="ARBA00022801"/>
    </source>
</evidence>
<dbReference type="Pfam" id="PF00270">
    <property type="entry name" value="DEAD"/>
    <property type="match status" value="1"/>
</dbReference>
<comment type="cofactor">
    <cofactor evidence="1">
        <name>[4Fe-4S] cluster</name>
        <dbReference type="ChEBI" id="CHEBI:49883"/>
    </cofactor>
</comment>
<evidence type="ECO:0000259" key="9">
    <source>
        <dbReference type="PROSITE" id="PS51193"/>
    </source>
</evidence>
<dbReference type="PANTHER" id="PTHR11472">
    <property type="entry name" value="DNA REPAIR DEAD HELICASE RAD3/XP-D SUBFAMILY MEMBER"/>
    <property type="match status" value="1"/>
</dbReference>
<dbReference type="GO" id="GO:0043139">
    <property type="term" value="F:5'-3' DNA helicase activity"/>
    <property type="evidence" value="ECO:0007669"/>
    <property type="project" value="UniProtKB-EC"/>
</dbReference>
<dbReference type="Proteomes" id="UP000637695">
    <property type="component" value="Unassembled WGS sequence"/>
</dbReference>
<dbReference type="SMART" id="SM00487">
    <property type="entry name" value="DEXDc"/>
    <property type="match status" value="1"/>
</dbReference>
<dbReference type="GO" id="GO:0005524">
    <property type="term" value="F:ATP binding"/>
    <property type="evidence" value="ECO:0007669"/>
    <property type="project" value="UniProtKB-KW"/>
</dbReference>
<keyword evidence="2" id="KW-0547">Nucleotide-binding</keyword>
<evidence type="ECO:0000313" key="11">
    <source>
        <dbReference type="Proteomes" id="UP000637695"/>
    </source>
</evidence>
<name>A0A917NKC7_9BACL</name>
<reference evidence="10" key="2">
    <citation type="submission" date="2020-09" db="EMBL/GenBank/DDBJ databases">
        <authorList>
            <person name="Sun Q."/>
            <person name="Ohkuma M."/>
        </authorList>
    </citation>
    <scope>NUCLEOTIDE SEQUENCE</scope>
    <source>
        <strain evidence="10">JCM 18487</strain>
    </source>
</reference>
<dbReference type="GO" id="GO:0006139">
    <property type="term" value="P:nucleobase-containing compound metabolic process"/>
    <property type="evidence" value="ECO:0007669"/>
    <property type="project" value="InterPro"/>
</dbReference>
<evidence type="ECO:0000256" key="4">
    <source>
        <dbReference type="ARBA" id="ARBA00022840"/>
    </source>
</evidence>
<evidence type="ECO:0000259" key="8">
    <source>
        <dbReference type="PROSITE" id="PS51192"/>
    </source>
</evidence>
<comment type="caution">
    <text evidence="10">The sequence shown here is derived from an EMBL/GenBank/DDBJ whole genome shotgun (WGS) entry which is preliminary data.</text>
</comment>
<evidence type="ECO:0000313" key="10">
    <source>
        <dbReference type="EMBL" id="GGJ07331.1"/>
    </source>
</evidence>
<dbReference type="InterPro" id="IPR036397">
    <property type="entry name" value="RNaseH_sf"/>
</dbReference>
<dbReference type="InterPro" id="IPR014001">
    <property type="entry name" value="Helicase_ATP-bd"/>
</dbReference>
<dbReference type="SMART" id="SM00491">
    <property type="entry name" value="HELICc2"/>
    <property type="match status" value="1"/>
</dbReference>
<dbReference type="SUPFAM" id="SSF53098">
    <property type="entry name" value="Ribonuclease H-like"/>
    <property type="match status" value="1"/>
</dbReference>
<dbReference type="Gene3D" id="3.40.50.300">
    <property type="entry name" value="P-loop containing nucleotide triphosphate hydrolases"/>
    <property type="match status" value="2"/>
</dbReference>
<dbReference type="Gene3D" id="3.30.420.10">
    <property type="entry name" value="Ribonuclease H-like superfamily/Ribonuclease H"/>
    <property type="match status" value="1"/>
</dbReference>
<organism evidence="10 11">
    <name type="scientific">Alicyclobacillus cellulosilyticus</name>
    <dbReference type="NCBI Taxonomy" id="1003997"/>
    <lineage>
        <taxon>Bacteria</taxon>
        <taxon>Bacillati</taxon>
        <taxon>Bacillota</taxon>
        <taxon>Bacilli</taxon>
        <taxon>Bacillales</taxon>
        <taxon>Alicyclobacillaceae</taxon>
        <taxon>Alicyclobacillus</taxon>
    </lineage>
</organism>
<dbReference type="InterPro" id="IPR011545">
    <property type="entry name" value="DEAD/DEAH_box_helicase_dom"/>
</dbReference>
<reference evidence="10" key="1">
    <citation type="journal article" date="2014" name="Int. J. Syst. Evol. Microbiol.">
        <title>Complete genome sequence of Corynebacterium casei LMG S-19264T (=DSM 44701T), isolated from a smear-ripened cheese.</title>
        <authorList>
            <consortium name="US DOE Joint Genome Institute (JGI-PGF)"/>
            <person name="Walter F."/>
            <person name="Albersmeier A."/>
            <person name="Kalinowski J."/>
            <person name="Ruckert C."/>
        </authorList>
    </citation>
    <scope>NUCLEOTIDE SEQUENCE</scope>
    <source>
        <strain evidence="10">JCM 18487</strain>
    </source>
</reference>
<keyword evidence="3" id="KW-0378">Hydrolase</keyword>
<sequence>MNYVVVHLEPWVRQRPEDGGLFDLAALRVENGKVIDIFTCTAYADAASNLLSQAAGGDPLHHRAGACRTVAGVNCGVRDKVLPAAEALRAWLTFAAGGTWVGHRIDRMNAWLAHACAMWGVDAPDSAGMEAVDALDTWRLARILLPGVRDLTLSELARRLGISLTHERDALGKTRAVWAVLQALAEEAAQLPYSTLQQLTHLASHVSAAMAAWFAACAERRLLAHGTELPDGVEQVHQLAFSVPGATGRRADAEPGAAGDPDADWLSLARRLLDADSPLLSALPGFEVRPGQLQMVEAVAAALAEGHHLLVEAGTGVGKSLAYLIPAALYARARRERVVVATHTIALQDQIRDRDFPVLRKVLGEDVQLAVMKGRTHYVCLRKVRHETLAADLGTPREEVETLMALLRWLVVTPEGNREELLFHGALAEVWPRVQSETESCIGRRCPFFKPCYYFRARTRAAEADLVVTNHSLILSDLKADHRVLPKYDKLILDEAHHLEEEASRQLGESVHLRPCQALLQRLVRDGGHGALRELVQRFEAEARWPKLTAKLAAAAEGLQALRREVEAAFADLGELLPPAAGERRITAHVHQEAAFVRFEQRLADIAAWLEQLRPAFEHLGEAAREAQDEDLAARMLDARGFYEALSDHLAVLARATSRDPDWVVWLERVGPGPRDVRLHRTPVDVAGILADALFQQKDAVVMTSATLSAAGSFAFFKRQTGLAAMEEAGRVRELTVPSPFDYRRQAMLCIPNDVPELARMGLQDAAARLAESIHALAVASQGRLLVLFTSHAQLRATADAVRPRLAADGIALFAQGIDGPRSRLLAAFRHHPRAVLFGAQSFWEGIDLPGDELTTLVMVRLPFSPPNHPVAQARHERLAAAGQQPFWHLSLPEAVVRFRQGFGRLVRTIHDRGVVVIYDKRILTQRYGQAFLRALPGVRPYVAPEAEVIRSIRAFLTRPIPPGA</sequence>
<dbReference type="EMBL" id="BMOY01000022">
    <property type="protein sequence ID" value="GGJ07331.1"/>
    <property type="molecule type" value="Genomic_DNA"/>
</dbReference>
<dbReference type="InterPro" id="IPR027417">
    <property type="entry name" value="P-loop_NTPase"/>
</dbReference>
<dbReference type="GO" id="GO:0016818">
    <property type="term" value="F:hydrolase activity, acting on acid anhydrides, in phosphorus-containing anhydrides"/>
    <property type="evidence" value="ECO:0007669"/>
    <property type="project" value="InterPro"/>
</dbReference>
<dbReference type="RefSeq" id="WP_188882254.1">
    <property type="nucleotide sequence ID" value="NZ_BMOY01000022.1"/>
</dbReference>
<comment type="similarity">
    <text evidence="5">Belongs to the helicase family. DinG subfamily.</text>
</comment>
<dbReference type="AlphaFoldDB" id="A0A917NKC7"/>
<dbReference type="PROSITE" id="PS51193">
    <property type="entry name" value="HELICASE_ATP_BIND_2"/>
    <property type="match status" value="1"/>
</dbReference>
<accession>A0A917NKC7</accession>
<feature type="domain" description="Helicase ATP-binding" evidence="8">
    <location>
        <begin position="300"/>
        <end position="520"/>
    </location>
</feature>
<dbReference type="PROSITE" id="PS51192">
    <property type="entry name" value="HELICASE_ATP_BIND_1"/>
    <property type="match status" value="1"/>
</dbReference>
<dbReference type="InterPro" id="IPR006555">
    <property type="entry name" value="ATP-dep_Helicase_C"/>
</dbReference>
<dbReference type="InterPro" id="IPR012337">
    <property type="entry name" value="RNaseH-like_sf"/>
</dbReference>
<dbReference type="PANTHER" id="PTHR11472:SF34">
    <property type="entry name" value="REGULATOR OF TELOMERE ELONGATION HELICASE 1"/>
    <property type="match status" value="1"/>
</dbReference>
<evidence type="ECO:0000256" key="2">
    <source>
        <dbReference type="ARBA" id="ARBA00022741"/>
    </source>
</evidence>
<dbReference type="InterPro" id="IPR014013">
    <property type="entry name" value="Helic_SF1/SF2_ATP-bd_DinG/Rad3"/>
</dbReference>
<protein>
    <recommendedName>
        <fullName evidence="6">DNA 5'-3' helicase</fullName>
        <ecNumber evidence="6">5.6.2.3</ecNumber>
    </recommendedName>
</protein>
<evidence type="ECO:0000256" key="6">
    <source>
        <dbReference type="ARBA" id="ARBA00044969"/>
    </source>
</evidence>
<comment type="catalytic activity">
    <reaction evidence="7">
        <text>ATP + H2O = ADP + phosphate + H(+)</text>
        <dbReference type="Rhea" id="RHEA:13065"/>
        <dbReference type="ChEBI" id="CHEBI:15377"/>
        <dbReference type="ChEBI" id="CHEBI:15378"/>
        <dbReference type="ChEBI" id="CHEBI:30616"/>
        <dbReference type="ChEBI" id="CHEBI:43474"/>
        <dbReference type="ChEBI" id="CHEBI:456216"/>
        <dbReference type="EC" id="5.6.2.3"/>
    </reaction>
</comment>
<evidence type="ECO:0000256" key="5">
    <source>
        <dbReference type="ARBA" id="ARBA00038058"/>
    </source>
</evidence>
<dbReference type="GO" id="GO:0003676">
    <property type="term" value="F:nucleic acid binding"/>
    <property type="evidence" value="ECO:0007669"/>
    <property type="project" value="InterPro"/>
</dbReference>
<dbReference type="Pfam" id="PF13307">
    <property type="entry name" value="Helicase_C_2"/>
    <property type="match status" value="1"/>
</dbReference>
<gene>
    <name evidence="10" type="ORF">GCM10010885_15600</name>
</gene>